<keyword evidence="3" id="KW-1185">Reference proteome</keyword>
<dbReference type="AlphaFoldDB" id="A0A7V9A7Y2"/>
<dbReference type="CDD" id="cd09176">
    <property type="entry name" value="PLDc_unchar6"/>
    <property type="match status" value="1"/>
</dbReference>
<dbReference type="InterPro" id="IPR025202">
    <property type="entry name" value="PLD-like_dom"/>
</dbReference>
<protein>
    <recommendedName>
        <fullName evidence="1">Phospholipase D-like domain-containing protein</fullName>
    </recommendedName>
</protein>
<evidence type="ECO:0000259" key="1">
    <source>
        <dbReference type="Pfam" id="PF13091"/>
    </source>
</evidence>
<organism evidence="2 3">
    <name type="scientific">Bremerella alba</name>
    <dbReference type="NCBI Taxonomy" id="980252"/>
    <lineage>
        <taxon>Bacteria</taxon>
        <taxon>Pseudomonadati</taxon>
        <taxon>Planctomycetota</taxon>
        <taxon>Planctomycetia</taxon>
        <taxon>Pirellulales</taxon>
        <taxon>Pirellulaceae</taxon>
        <taxon>Bremerella</taxon>
    </lineage>
</organism>
<proteinExistence type="predicted"/>
<evidence type="ECO:0000313" key="3">
    <source>
        <dbReference type="Proteomes" id="UP000551616"/>
    </source>
</evidence>
<feature type="domain" description="Phospholipase D-like" evidence="1">
    <location>
        <begin position="15"/>
        <end position="119"/>
    </location>
</feature>
<dbReference type="Proteomes" id="UP000551616">
    <property type="component" value="Unassembled WGS sequence"/>
</dbReference>
<dbReference type="Gene3D" id="3.30.870.10">
    <property type="entry name" value="Endonuclease Chain A"/>
    <property type="match status" value="1"/>
</dbReference>
<dbReference type="RefSeq" id="WP_207397275.1">
    <property type="nucleotide sequence ID" value="NZ_JABRWO010000008.1"/>
</dbReference>
<dbReference type="EMBL" id="JABRWO010000008">
    <property type="protein sequence ID" value="MBA2115847.1"/>
    <property type="molecule type" value="Genomic_DNA"/>
</dbReference>
<dbReference type="Pfam" id="PF13091">
    <property type="entry name" value="PLDc_2"/>
    <property type="match status" value="1"/>
</dbReference>
<reference evidence="2 3" key="1">
    <citation type="submission" date="2020-05" db="EMBL/GenBank/DDBJ databases">
        <title>Bremerella alba sp. nov., a novel planctomycete isolated from the surface of the macroalga Fucus spiralis.</title>
        <authorList>
            <person name="Godinho O."/>
            <person name="Botelho R."/>
            <person name="Albuquerque L."/>
            <person name="Wiegand S."/>
            <person name="Da Costa M.S."/>
            <person name="Lobo-Da-Cunha A."/>
            <person name="Jogler C."/>
            <person name="Lage O.M."/>
        </authorList>
    </citation>
    <scope>NUCLEOTIDE SEQUENCE [LARGE SCALE GENOMIC DNA]</scope>
    <source>
        <strain evidence="2 3">FF15</strain>
    </source>
</reference>
<name>A0A7V9A7Y2_9BACT</name>
<gene>
    <name evidence="2" type="ORF">HOV93_30330</name>
</gene>
<dbReference type="SUPFAM" id="SSF56024">
    <property type="entry name" value="Phospholipase D/nuclease"/>
    <property type="match status" value="1"/>
</dbReference>
<dbReference type="InterPro" id="IPR059166">
    <property type="entry name" value="PLD-like_cat"/>
</dbReference>
<accession>A0A7V9A7Y2</accession>
<evidence type="ECO:0000313" key="2">
    <source>
        <dbReference type="EMBL" id="MBA2115847.1"/>
    </source>
</evidence>
<sequence length="234" mass="27076">MAKFLNTSGITYHLEQLIKSTKERLVIISPYLRLSDKIRELIEDLDRLKIDIRLVYGKNDLHPRESAWLESLTFVRCSFCKNLHAKCYLNESEAIITSMNIYEFSQVNNNEMGIVFNRDDDPELFKDTYDEAQRLIRISDQVKISVELIEAEVVEDDPIAEANSLAKQISTSQLAKQLKRPSKALFSELQEKGWIARNDNNWELTDLGKQKGGEVKNSKRFGDYITWPQNVSLD</sequence>
<comment type="caution">
    <text evidence="2">The sequence shown here is derived from an EMBL/GenBank/DDBJ whole genome shotgun (WGS) entry which is preliminary data.</text>
</comment>